<gene>
    <name evidence="2" type="ORF">HUJ06_030651</name>
</gene>
<keyword evidence="3" id="KW-1185">Reference proteome</keyword>
<comment type="caution">
    <text evidence="2">The sequence shown here is derived from an EMBL/GenBank/DDBJ whole genome shotgun (WGS) entry which is preliminary data.</text>
</comment>
<accession>A0A822YAP7</accession>
<name>A0A822YAP7_NELNU</name>
<protein>
    <submittedName>
        <fullName evidence="2">Uncharacterized protein</fullName>
    </submittedName>
</protein>
<dbReference type="AlphaFoldDB" id="A0A822YAP7"/>
<reference evidence="2 3" key="1">
    <citation type="journal article" date="2020" name="Mol. Biol. Evol.">
        <title>Distinct Expression and Methylation Patterns for Genes with Different Fates following a Single Whole-Genome Duplication in Flowering Plants.</title>
        <authorList>
            <person name="Shi T."/>
            <person name="Rahmani R.S."/>
            <person name="Gugger P.F."/>
            <person name="Wang M."/>
            <person name="Li H."/>
            <person name="Zhang Y."/>
            <person name="Li Z."/>
            <person name="Wang Q."/>
            <person name="Van de Peer Y."/>
            <person name="Marchal K."/>
            <person name="Chen J."/>
        </authorList>
    </citation>
    <scope>NUCLEOTIDE SEQUENCE [LARGE SCALE GENOMIC DNA]</scope>
    <source>
        <tissue evidence="2">Leaf</tissue>
    </source>
</reference>
<organism evidence="2 3">
    <name type="scientific">Nelumbo nucifera</name>
    <name type="common">Sacred lotus</name>
    <dbReference type="NCBI Taxonomy" id="4432"/>
    <lineage>
        <taxon>Eukaryota</taxon>
        <taxon>Viridiplantae</taxon>
        <taxon>Streptophyta</taxon>
        <taxon>Embryophyta</taxon>
        <taxon>Tracheophyta</taxon>
        <taxon>Spermatophyta</taxon>
        <taxon>Magnoliopsida</taxon>
        <taxon>Proteales</taxon>
        <taxon>Nelumbonaceae</taxon>
        <taxon>Nelumbo</taxon>
    </lineage>
</organism>
<dbReference type="EMBL" id="DUZY01000002">
    <property type="protein sequence ID" value="DAD29183.1"/>
    <property type="molecule type" value="Genomic_DNA"/>
</dbReference>
<feature type="transmembrane region" description="Helical" evidence="1">
    <location>
        <begin position="67"/>
        <end position="89"/>
    </location>
</feature>
<dbReference type="Proteomes" id="UP000607653">
    <property type="component" value="Unassembled WGS sequence"/>
</dbReference>
<keyword evidence="1" id="KW-0812">Transmembrane</keyword>
<sequence>MDKLFQGTCLRFTISYMPTCTEISILSIIPAVHYDFTNTTNMVKMSVCHILSCSKTFLFPSFPNSYYSFYLFILFLDNQTSMFWDFLVLRKLNFAWEKLGKS</sequence>
<evidence type="ECO:0000313" key="3">
    <source>
        <dbReference type="Proteomes" id="UP000607653"/>
    </source>
</evidence>
<evidence type="ECO:0000256" key="1">
    <source>
        <dbReference type="SAM" id="Phobius"/>
    </source>
</evidence>
<evidence type="ECO:0000313" key="2">
    <source>
        <dbReference type="EMBL" id="DAD29183.1"/>
    </source>
</evidence>
<proteinExistence type="predicted"/>
<keyword evidence="1" id="KW-1133">Transmembrane helix</keyword>
<keyword evidence="1" id="KW-0472">Membrane</keyword>